<dbReference type="PANTHER" id="PTHR38110:SF1">
    <property type="entry name" value="THIOESTERASE DOMAIN-CONTAINING PROTEIN"/>
    <property type="match status" value="1"/>
</dbReference>
<dbReference type="Pfam" id="PF13622">
    <property type="entry name" value="4HBT_3"/>
    <property type="match status" value="1"/>
</dbReference>
<protein>
    <recommendedName>
        <fullName evidence="5">TesB-like acyl-CoA thioesterase 3</fullName>
    </recommendedName>
</protein>
<dbReference type="STRING" id="1089455.MOPEL_069_00120"/>
<dbReference type="PANTHER" id="PTHR38110">
    <property type="entry name" value="CHROMOSOME 23, WHOLE GENOME SHOTGUN SEQUENCE"/>
    <property type="match status" value="1"/>
</dbReference>
<dbReference type="EMBL" id="BAFE01000049">
    <property type="protein sequence ID" value="GAB48257.1"/>
    <property type="molecule type" value="Genomic_DNA"/>
</dbReference>
<evidence type="ECO:0000259" key="2">
    <source>
        <dbReference type="Pfam" id="PF20789"/>
    </source>
</evidence>
<feature type="domain" description="Acyl-CoA thioesterase-like C-terminal" evidence="2">
    <location>
        <begin position="137"/>
        <end position="275"/>
    </location>
</feature>
<dbReference type="OrthoDB" id="5418286at2"/>
<dbReference type="InterPro" id="IPR029069">
    <property type="entry name" value="HotDog_dom_sf"/>
</dbReference>
<evidence type="ECO:0000313" key="3">
    <source>
        <dbReference type="EMBL" id="GAB48257.1"/>
    </source>
</evidence>
<dbReference type="InterPro" id="IPR049449">
    <property type="entry name" value="TesB_ACOT8-like_N"/>
</dbReference>
<dbReference type="SUPFAM" id="SSF54637">
    <property type="entry name" value="Thioesterase/thiol ester dehydrase-isomerase"/>
    <property type="match status" value="2"/>
</dbReference>
<dbReference type="Gene3D" id="2.40.160.210">
    <property type="entry name" value="Acyl-CoA thioesterase, double hotdog domain"/>
    <property type="match status" value="1"/>
</dbReference>
<proteinExistence type="predicted"/>
<keyword evidence="4" id="KW-1185">Reference proteome</keyword>
<reference evidence="3 4" key="1">
    <citation type="submission" date="2012-02" db="EMBL/GenBank/DDBJ databases">
        <title>Whole genome shotgun sequence of Mobilicoccus pelagius NBRC 104925.</title>
        <authorList>
            <person name="Yoshida Y."/>
            <person name="Hosoyama A."/>
            <person name="Tsuchikane K."/>
            <person name="Katsumata H."/>
            <person name="Yamazaki S."/>
            <person name="Fujita N."/>
        </authorList>
    </citation>
    <scope>NUCLEOTIDE SEQUENCE [LARGE SCALE GENOMIC DNA]</scope>
    <source>
        <strain evidence="3 4">NBRC 104925</strain>
    </source>
</reference>
<dbReference type="RefSeq" id="WP_009482155.1">
    <property type="nucleotide sequence ID" value="NZ_BAFE01000049.1"/>
</dbReference>
<accession>H5UR99</accession>
<evidence type="ECO:0008006" key="5">
    <source>
        <dbReference type="Google" id="ProtNLM"/>
    </source>
</evidence>
<evidence type="ECO:0000313" key="4">
    <source>
        <dbReference type="Proteomes" id="UP000004367"/>
    </source>
</evidence>
<organism evidence="3 4">
    <name type="scientific">Mobilicoccus pelagius NBRC 104925</name>
    <dbReference type="NCBI Taxonomy" id="1089455"/>
    <lineage>
        <taxon>Bacteria</taxon>
        <taxon>Bacillati</taxon>
        <taxon>Actinomycetota</taxon>
        <taxon>Actinomycetes</taxon>
        <taxon>Micrococcales</taxon>
        <taxon>Dermatophilaceae</taxon>
        <taxon>Mobilicoccus</taxon>
    </lineage>
</organism>
<name>H5UR99_9MICO</name>
<comment type="caution">
    <text evidence="3">The sequence shown here is derived from an EMBL/GenBank/DDBJ whole genome shotgun (WGS) entry which is preliminary data.</text>
</comment>
<dbReference type="Proteomes" id="UP000004367">
    <property type="component" value="Unassembled WGS sequence"/>
</dbReference>
<sequence>MAFEFDTATQLAETDTPGAFTGRFSHDWAIGPAVNGGVVMALAADAITRVLGEGETPHADPLAFSAHFLSASADGEMRVDTEVLRRGRTFSTAEAVITQTGADGAVQERMRALATYGDLDVASPVRRSVEAPAMPGPDECVDAAKARTMGPMDVPPLMHRLDLRLDPATTGWALGRPSGRGEMRAWIRFADGRDADPMSLLFFLDAMPPVSFDLGIGGWAPTLEFSGHVRGRPAPGWLQMQTRSATLTGGLMEEDALIWDSRGVLVAQSRQLCSVRIPQGWTPPA</sequence>
<feature type="domain" description="Acyl-CoA thioesterase-like N-terminal HotDog" evidence="1">
    <location>
        <begin position="25"/>
        <end position="117"/>
    </location>
</feature>
<dbReference type="InterPro" id="IPR042171">
    <property type="entry name" value="Acyl-CoA_hotdog"/>
</dbReference>
<evidence type="ECO:0000259" key="1">
    <source>
        <dbReference type="Pfam" id="PF13622"/>
    </source>
</evidence>
<dbReference type="Pfam" id="PF20789">
    <property type="entry name" value="4HBT_3C"/>
    <property type="match status" value="1"/>
</dbReference>
<dbReference type="InterPro" id="IPR049450">
    <property type="entry name" value="ACOT8-like_C"/>
</dbReference>
<dbReference type="AlphaFoldDB" id="H5UR99"/>
<gene>
    <name evidence="3" type="ORF">MOPEL_069_00120</name>
</gene>
<dbReference type="InterPro" id="IPR052389">
    <property type="entry name" value="Sec_Metab_Biosynth-Assoc"/>
</dbReference>
<dbReference type="eggNOG" id="COG1946">
    <property type="taxonomic scope" value="Bacteria"/>
</dbReference>